<protein>
    <submittedName>
        <fullName evidence="2">Uncharacterized protein</fullName>
    </submittedName>
</protein>
<keyword evidence="3" id="KW-1185">Reference proteome</keyword>
<feature type="compositionally biased region" description="Low complexity" evidence="1">
    <location>
        <begin position="593"/>
        <end position="610"/>
    </location>
</feature>
<comment type="caution">
    <text evidence="2">The sequence shown here is derived from an EMBL/GenBank/DDBJ whole genome shotgun (WGS) entry which is preliminary data.</text>
</comment>
<sequence length="720" mass="78557">MVSRKAAPPERPVTPVKRFGSVESDDEVLVRVVNTRPSRGVRQQGREDVDVEDKIAHSEVEAASDTGSSTEADTVLARKRRASEDKNCSPSKIRVKDLTLSPRKMGRSSTTYGREEEEGVDDGPGKRTGARSRKPTQRAANAGGASSQLLSKLDALVPDSESERENNRRESDGSYKPRTPRKRSSVPAGSRNKNKAEPRDEDQHSDVSMHSPVASDVPELETAKSLGRFGDIRPVTDSDEDLPSPSTILARPGKSGSGVDVRGKGRALSPVLSPVDVHAPTRRPSTPVKKKSSGDPSGLVGTSDRGVPAVLSSNGRPSVNESPRRGRGAKVVCKDDKLGTEKKESGSSPSKGYKEPTSASYSTRDEAVFLPGVVLPEDEEEYSEEDEVESDQVGPKAVTVAPLLNRECIHPDLVDLYDSLTWINTLRRAKFIGYSNTEDAFDDFVPVSYGGVVDKVNNRVRSKLVRSVVFAEYRDFKSPVRVPLMSFVRSWECIRVPHAQGTQNAVFIFTGVCHRSFVSQGREVGESYVKQLHIRPMENDWEIFQCNLGTYFNDNQMHAPGRYSAVVFQTKRKGWTPRRNDRETDKLASTPYSSPVKAGSSSAASSVARGDGVRSGAGDTDARGIAGVNVLVAGAPAYRLFDEGIPLYDGKTTIGTKGFQFGGRDWERYHTLPTYPYPEVEEGSLVTVAFTITGFRGSTNAHHTVHFNALFAIVLGKVDM</sequence>
<feature type="compositionally biased region" description="Basic and acidic residues" evidence="1">
    <location>
        <begin position="44"/>
        <end position="60"/>
    </location>
</feature>
<feature type="compositionally biased region" description="Basic and acidic residues" evidence="1">
    <location>
        <begin position="161"/>
        <end position="175"/>
    </location>
</feature>
<feature type="compositionally biased region" description="Polar residues" evidence="1">
    <location>
        <begin position="311"/>
        <end position="321"/>
    </location>
</feature>
<organism evidence="2 3">
    <name type="scientific">Paramarasmius palmivorus</name>
    <dbReference type="NCBI Taxonomy" id="297713"/>
    <lineage>
        <taxon>Eukaryota</taxon>
        <taxon>Fungi</taxon>
        <taxon>Dikarya</taxon>
        <taxon>Basidiomycota</taxon>
        <taxon>Agaricomycotina</taxon>
        <taxon>Agaricomycetes</taxon>
        <taxon>Agaricomycetidae</taxon>
        <taxon>Agaricales</taxon>
        <taxon>Marasmiineae</taxon>
        <taxon>Marasmiaceae</taxon>
        <taxon>Paramarasmius</taxon>
    </lineage>
</organism>
<accession>A0AAW0BNF9</accession>
<feature type="region of interest" description="Disordered" evidence="1">
    <location>
        <begin position="574"/>
        <end position="618"/>
    </location>
</feature>
<feature type="compositionally biased region" description="Basic and acidic residues" evidence="1">
    <location>
        <begin position="332"/>
        <end position="345"/>
    </location>
</feature>
<dbReference type="Proteomes" id="UP001383192">
    <property type="component" value="Unassembled WGS sequence"/>
</dbReference>
<evidence type="ECO:0000256" key="1">
    <source>
        <dbReference type="SAM" id="MobiDB-lite"/>
    </source>
</evidence>
<feature type="compositionally biased region" description="Basic and acidic residues" evidence="1">
    <location>
        <begin position="194"/>
        <end position="207"/>
    </location>
</feature>
<name>A0AAW0BNF9_9AGAR</name>
<feature type="region of interest" description="Disordered" evidence="1">
    <location>
        <begin position="1"/>
        <end position="361"/>
    </location>
</feature>
<evidence type="ECO:0000313" key="3">
    <source>
        <dbReference type="Proteomes" id="UP001383192"/>
    </source>
</evidence>
<dbReference type="AlphaFoldDB" id="A0AAW0BNF9"/>
<proteinExistence type="predicted"/>
<gene>
    <name evidence="2" type="ORF">VNI00_015226</name>
</gene>
<dbReference type="EMBL" id="JAYKXP010000096">
    <property type="protein sequence ID" value="KAK7027390.1"/>
    <property type="molecule type" value="Genomic_DNA"/>
</dbReference>
<evidence type="ECO:0000313" key="2">
    <source>
        <dbReference type="EMBL" id="KAK7027390.1"/>
    </source>
</evidence>
<reference evidence="2 3" key="1">
    <citation type="submission" date="2024-01" db="EMBL/GenBank/DDBJ databases">
        <title>A draft genome for a cacao thread blight-causing isolate of Paramarasmius palmivorus.</title>
        <authorList>
            <person name="Baruah I.K."/>
            <person name="Bukari Y."/>
            <person name="Amoako-Attah I."/>
            <person name="Meinhardt L.W."/>
            <person name="Bailey B.A."/>
            <person name="Cohen S.P."/>
        </authorList>
    </citation>
    <scope>NUCLEOTIDE SEQUENCE [LARGE SCALE GENOMIC DNA]</scope>
    <source>
        <strain evidence="2 3">GH-12</strain>
    </source>
</reference>